<feature type="region of interest" description="Disordered" evidence="1">
    <location>
        <begin position="510"/>
        <end position="542"/>
    </location>
</feature>
<proteinExistence type="predicted"/>
<evidence type="ECO:0000313" key="3">
    <source>
        <dbReference type="Proteomes" id="UP000002630"/>
    </source>
</evidence>
<feature type="region of interest" description="Disordered" evidence="1">
    <location>
        <begin position="720"/>
        <end position="830"/>
    </location>
</feature>
<reference evidence="2 3" key="1">
    <citation type="journal article" date="2010" name="Nature">
        <title>The Ectocarpus genome and the independent evolution of multicellularity in brown algae.</title>
        <authorList>
            <person name="Cock J.M."/>
            <person name="Sterck L."/>
            <person name="Rouze P."/>
            <person name="Scornet D."/>
            <person name="Allen A.E."/>
            <person name="Amoutzias G."/>
            <person name="Anthouard V."/>
            <person name="Artiguenave F."/>
            <person name="Aury J.M."/>
            <person name="Badger J.H."/>
            <person name="Beszteri B."/>
            <person name="Billiau K."/>
            <person name="Bonnet E."/>
            <person name="Bothwell J.H."/>
            <person name="Bowler C."/>
            <person name="Boyen C."/>
            <person name="Brownlee C."/>
            <person name="Carrano C.J."/>
            <person name="Charrier B."/>
            <person name="Cho G.Y."/>
            <person name="Coelho S.M."/>
            <person name="Collen J."/>
            <person name="Corre E."/>
            <person name="Da Silva C."/>
            <person name="Delage L."/>
            <person name="Delaroque N."/>
            <person name="Dittami S.M."/>
            <person name="Doulbeau S."/>
            <person name="Elias M."/>
            <person name="Farnham G."/>
            <person name="Gachon C.M."/>
            <person name="Gschloessl B."/>
            <person name="Heesch S."/>
            <person name="Jabbari K."/>
            <person name="Jubin C."/>
            <person name="Kawai H."/>
            <person name="Kimura K."/>
            <person name="Kloareg B."/>
            <person name="Kupper F.C."/>
            <person name="Lang D."/>
            <person name="Le Bail A."/>
            <person name="Leblanc C."/>
            <person name="Lerouge P."/>
            <person name="Lohr M."/>
            <person name="Lopez P.J."/>
            <person name="Martens C."/>
            <person name="Maumus F."/>
            <person name="Michel G."/>
            <person name="Miranda-Saavedra D."/>
            <person name="Morales J."/>
            <person name="Moreau H."/>
            <person name="Motomura T."/>
            <person name="Nagasato C."/>
            <person name="Napoli C.A."/>
            <person name="Nelson D.R."/>
            <person name="Nyvall-Collen P."/>
            <person name="Peters A.F."/>
            <person name="Pommier C."/>
            <person name="Potin P."/>
            <person name="Poulain J."/>
            <person name="Quesneville H."/>
            <person name="Read B."/>
            <person name="Rensing S.A."/>
            <person name="Ritter A."/>
            <person name="Rousvoal S."/>
            <person name="Samanta M."/>
            <person name="Samson G."/>
            <person name="Schroeder D.C."/>
            <person name="Segurens B."/>
            <person name="Strittmatter M."/>
            <person name="Tonon T."/>
            <person name="Tregear J.W."/>
            <person name="Valentin K."/>
            <person name="von Dassow P."/>
            <person name="Yamagishi T."/>
            <person name="Van de Peer Y."/>
            <person name="Wincker P."/>
        </authorList>
    </citation>
    <scope>NUCLEOTIDE SEQUENCE [LARGE SCALE GENOMIC DNA]</scope>
    <source>
        <strain evidence="3">Ec32 / CCAP1310/4</strain>
    </source>
</reference>
<feature type="compositionally biased region" description="Low complexity" evidence="1">
    <location>
        <begin position="510"/>
        <end position="527"/>
    </location>
</feature>
<evidence type="ECO:0000256" key="1">
    <source>
        <dbReference type="SAM" id="MobiDB-lite"/>
    </source>
</evidence>
<dbReference type="EMBL" id="FN649760">
    <property type="protein sequence ID" value="CBJ33445.1"/>
    <property type="molecule type" value="Genomic_DNA"/>
</dbReference>
<dbReference type="Proteomes" id="UP000002630">
    <property type="component" value="Unassembled WGS sequence"/>
</dbReference>
<dbReference type="InParanoid" id="D7G2U1"/>
<organism evidence="2 3">
    <name type="scientific">Ectocarpus siliculosus</name>
    <name type="common">Brown alga</name>
    <name type="synonym">Conferva siliculosa</name>
    <dbReference type="NCBI Taxonomy" id="2880"/>
    <lineage>
        <taxon>Eukaryota</taxon>
        <taxon>Sar</taxon>
        <taxon>Stramenopiles</taxon>
        <taxon>Ochrophyta</taxon>
        <taxon>PX clade</taxon>
        <taxon>Phaeophyceae</taxon>
        <taxon>Ectocarpales</taxon>
        <taxon>Ectocarpaceae</taxon>
        <taxon>Ectocarpus</taxon>
    </lineage>
</organism>
<feature type="region of interest" description="Disordered" evidence="1">
    <location>
        <begin position="299"/>
        <end position="318"/>
    </location>
</feature>
<feature type="compositionally biased region" description="Acidic residues" evidence="1">
    <location>
        <begin position="771"/>
        <end position="786"/>
    </location>
</feature>
<gene>
    <name evidence="2" type="ORF">Esi_0487_0008</name>
</gene>
<feature type="compositionally biased region" description="Low complexity" evidence="1">
    <location>
        <begin position="814"/>
        <end position="823"/>
    </location>
</feature>
<evidence type="ECO:0000313" key="2">
    <source>
        <dbReference type="EMBL" id="CBJ33445.1"/>
    </source>
</evidence>
<name>D7G2U1_ECTSI</name>
<protein>
    <submittedName>
        <fullName evidence="2">Uncharacterized protein</fullName>
    </submittedName>
</protein>
<feature type="region of interest" description="Disordered" evidence="1">
    <location>
        <begin position="433"/>
        <end position="452"/>
    </location>
</feature>
<accession>D7G2U1</accession>
<dbReference type="AlphaFoldDB" id="D7G2U1"/>
<keyword evidence="3" id="KW-1185">Reference proteome</keyword>
<feature type="compositionally biased region" description="Low complexity" evidence="1">
    <location>
        <begin position="433"/>
        <end position="451"/>
    </location>
</feature>
<sequence length="927" mass="102346">MADEIQAMSETTFMVLCPASREWATTKTWLGGTLEALKHFEETSQERLDMEGRITNLLERSTKPSWGDTIENYNRFGPPANDQFNKTRPQFVSVQGQHRAALLNYAFASDLGLSLSRGGDLDGGLFTDAERPAKMSTLKERLRDINISVNVHDFLTHDDAETVGRRQRTVEATTTDVSFLDVSTSQGLLVKQLFNPEDDICQDRVMEAFGDDWRSTLKNPNKRKDAENIKKSLVDRIKTAMKLQLGLNSQRRGIFSVFVHTWALQPERPSIEILRRYFEDQNAKVIKAKAAKVKLVAGKGKHSTRAGRDEPDDASATEYTPHGISVTAMGALFSLTAYSQASTLVQDMLYKGGLSEDFRIACFHHCTVLEVVRAMVTGLLSRRHCSPDPTPYDTGKGPPTIPAELRCLYNLLHTFVSEEEAQAFSEECEAVSGEGEGEAVSGKGEGEAVSGEGEGEDFIHSIYQEVDLWVPPLVRFALKLKDKPVLTGEFKANKLALTASLFRRVNAFQSSNAGGTNPSNNNNLPPGWGKKPHMSTSGSEPDYTTRTWDDWFTYKPHEKDGQYCARFLHNTMATVFGLLIVDRILGALRSKHNLPSNKFRELVRAIPEVGEIATLKGLLQKPKTVKRGLQVGEESFFDEERLALLAQRESSNDGSGDDSDIRLEKPFAVTVIDDEEDDKLSSMRWTTEIVQQLGLLGDDGELTCSEGVLRFTIAKDATRDLSKKRKASTSADIRQGDETKRPKKTNRPASDTKDDEDNTSEDRGSPSSGESSEEKEDDERLADNADDGGSCAREEVGVDEEIDHPGAKHGGGEQSEPSGGQSSKPDAETCADRRLGDDHVARVMNAVRKAKEECTHNVGGLVEFFKVECAHFFHSVWAASKGTGAGQILYIFWPPNLDVPQGKDLPAEWLDDDGKAAAAVLPLLHAL</sequence>